<evidence type="ECO:0000259" key="19">
    <source>
        <dbReference type="PROSITE" id="PS50902"/>
    </source>
</evidence>
<accession>A0A179FIS1</accession>
<keyword evidence="8" id="KW-0274">FAD</keyword>
<evidence type="ECO:0000256" key="1">
    <source>
        <dbReference type="ARBA" id="ARBA00001917"/>
    </source>
</evidence>
<dbReference type="GeneID" id="28858024"/>
<keyword evidence="16" id="KW-1207">Sterol metabolism</keyword>
<sequence length="692" mass="76976">MSKIPSIDIPAEFIPRTLPDIAALILAGAISTAYLLKGYAWDKPDPYHHLWFEKPTEKYSKSRALATTSTRNVAEKLEQDAKDAVIFWGSQSGTAETLATRLAKECLARFNLQVLCADLADYDPDTICLIPNTKFAIFIISTYGEGDPSDNTSAFWHWLHQRAQPIPRLDSLRYVAFGLGNSNYRYFNRVIDVVSDALDKAGAQRLMPVDKADDAKGGTEEYFLDWKDSLFDLFRGTLKFTEQDLIYKPSVQVVQDESLSQSDLYLGEQDHHSVANGESPVLSLVVANAHNPCPSSSQGYVHLELDLGTTGNLRYRTGDHLAVYPTNPDNEVELLLRAIGYDEERSTSAILIQPVEEGHNIKIPSPTTLQALFRHYLEICAPVSRESLRQLAAYAPNAQSRKLLLSLADDKDAYTAFISSNHVNLGRILSITAPGLVWNLLPISYLAESLPVMRPRYYSISSSSAISSHRVAITVGVVSSKLTGNHSVTIPGITSSYLQKINHGLKSPATSGPRNANESKGYRIYASIRQSAFKLPMLSSIPLIMIAAGTGIAPFRAFSLERARLHSVGQPVGRMLLFFGCRTQLDFLYKDELFHTAVSLGDALEIVTAFSRETDSPKLYVQNRVAERQSQVCQMLEDRANVYICGRVSMAKEVGKVLEDAMKARKGWDDVETKRWVENTKRGKKWLEDVWG</sequence>
<dbReference type="InterPro" id="IPR017927">
    <property type="entry name" value="FAD-bd_FR_type"/>
</dbReference>
<evidence type="ECO:0000256" key="7">
    <source>
        <dbReference type="ARBA" id="ARBA00022824"/>
    </source>
</evidence>
<dbReference type="PRINTS" id="PR00369">
    <property type="entry name" value="FLAVODOXIN"/>
</dbReference>
<comment type="cofactor">
    <cofactor evidence="1">
        <name>FMN</name>
        <dbReference type="ChEBI" id="CHEBI:58210"/>
    </cofactor>
</comment>
<dbReference type="EMBL" id="LSBJ02000005">
    <property type="protein sequence ID" value="OAQ64913.1"/>
    <property type="molecule type" value="Genomic_DNA"/>
</dbReference>
<dbReference type="InterPro" id="IPR039261">
    <property type="entry name" value="FNR_nucleotide-bd"/>
</dbReference>
<keyword evidence="5" id="KW-0288">FMN</keyword>
<dbReference type="GO" id="GO:0003958">
    <property type="term" value="F:NADPH-hemoprotein reductase activity"/>
    <property type="evidence" value="ECO:0007669"/>
    <property type="project" value="UniProtKB-EC"/>
</dbReference>
<dbReference type="KEGG" id="pchm:VFPPC_16277"/>
<dbReference type="Gene3D" id="3.40.50.360">
    <property type="match status" value="1"/>
</dbReference>
<dbReference type="GO" id="GO:0010181">
    <property type="term" value="F:FMN binding"/>
    <property type="evidence" value="ECO:0007669"/>
    <property type="project" value="InterPro"/>
</dbReference>
<evidence type="ECO:0000256" key="14">
    <source>
        <dbReference type="ARBA" id="ARBA00023098"/>
    </source>
</evidence>
<evidence type="ECO:0000313" key="22">
    <source>
        <dbReference type="Proteomes" id="UP000078397"/>
    </source>
</evidence>
<dbReference type="Gene3D" id="1.20.990.10">
    <property type="entry name" value="NADPH-cytochrome p450 Reductase, Chain A, domain 3"/>
    <property type="match status" value="1"/>
</dbReference>
<dbReference type="Proteomes" id="UP000078397">
    <property type="component" value="Unassembled WGS sequence"/>
</dbReference>
<dbReference type="PROSITE" id="PS50902">
    <property type="entry name" value="FLAVODOXIN_LIKE"/>
    <property type="match status" value="1"/>
</dbReference>
<dbReference type="STRING" id="1380566.A0A179FIS1"/>
<dbReference type="Gene3D" id="3.40.50.80">
    <property type="entry name" value="Nucleotide-binding domain of ferredoxin-NADP reductase (FNR) module"/>
    <property type="match status" value="1"/>
</dbReference>
<gene>
    <name evidence="21" type="ORF">VFPPC_16277</name>
</gene>
<organism evidence="21 22">
    <name type="scientific">Pochonia chlamydosporia 170</name>
    <dbReference type="NCBI Taxonomy" id="1380566"/>
    <lineage>
        <taxon>Eukaryota</taxon>
        <taxon>Fungi</taxon>
        <taxon>Dikarya</taxon>
        <taxon>Ascomycota</taxon>
        <taxon>Pezizomycotina</taxon>
        <taxon>Sordariomycetes</taxon>
        <taxon>Hypocreomycetidae</taxon>
        <taxon>Hypocreales</taxon>
        <taxon>Clavicipitaceae</taxon>
        <taxon>Pochonia</taxon>
    </lineage>
</organism>
<keyword evidence="15 18" id="KW-0472">Membrane</keyword>
<evidence type="ECO:0000256" key="3">
    <source>
        <dbReference type="ARBA" id="ARBA00022516"/>
    </source>
</evidence>
<dbReference type="InterPro" id="IPR029039">
    <property type="entry name" value="Flavoprotein-like_sf"/>
</dbReference>
<evidence type="ECO:0000256" key="10">
    <source>
        <dbReference type="ARBA" id="ARBA00022955"/>
    </source>
</evidence>
<proteinExistence type="inferred from homology"/>
<evidence type="ECO:0000256" key="11">
    <source>
        <dbReference type="ARBA" id="ARBA00022989"/>
    </source>
</evidence>
<evidence type="ECO:0000256" key="12">
    <source>
        <dbReference type="ARBA" id="ARBA00023002"/>
    </source>
</evidence>
<dbReference type="InterPro" id="IPR023173">
    <property type="entry name" value="NADPH_Cyt_P450_Rdtase_alpha"/>
</dbReference>
<dbReference type="GO" id="GO:0005789">
    <property type="term" value="C:endoplasmic reticulum membrane"/>
    <property type="evidence" value="ECO:0007669"/>
    <property type="project" value="UniProtKB-SubCell"/>
</dbReference>
<feature type="domain" description="FAD-binding FR-type" evidence="20">
    <location>
        <begin position="278"/>
        <end position="536"/>
    </location>
</feature>
<dbReference type="Pfam" id="PF00175">
    <property type="entry name" value="NAD_binding_1"/>
    <property type="match status" value="1"/>
</dbReference>
<evidence type="ECO:0000256" key="6">
    <source>
        <dbReference type="ARBA" id="ARBA00022692"/>
    </source>
</evidence>
<dbReference type="InterPro" id="IPR001709">
    <property type="entry name" value="Flavoprot_Pyr_Nucl_cyt_Rdtase"/>
</dbReference>
<dbReference type="InterPro" id="IPR017938">
    <property type="entry name" value="Riboflavin_synthase-like_b-brl"/>
</dbReference>
<evidence type="ECO:0000256" key="8">
    <source>
        <dbReference type="ARBA" id="ARBA00022827"/>
    </source>
</evidence>
<dbReference type="GO" id="GO:0050660">
    <property type="term" value="F:flavin adenine dinucleotide binding"/>
    <property type="evidence" value="ECO:0007669"/>
    <property type="project" value="TreeGrafter"/>
</dbReference>
<evidence type="ECO:0000256" key="13">
    <source>
        <dbReference type="ARBA" id="ARBA00023011"/>
    </source>
</evidence>
<dbReference type="SUPFAM" id="SSF52343">
    <property type="entry name" value="Ferredoxin reductase-like, C-terminal NADP-linked domain"/>
    <property type="match status" value="1"/>
</dbReference>
<evidence type="ECO:0000256" key="16">
    <source>
        <dbReference type="ARBA" id="ARBA00023166"/>
    </source>
</evidence>
<keyword evidence="7 18" id="KW-0256">Endoplasmic reticulum</keyword>
<dbReference type="PANTHER" id="PTHR19384:SF108">
    <property type="entry name" value="NADPH--CYTOCHROME P450 REDUCTASE"/>
    <property type="match status" value="1"/>
</dbReference>
<keyword evidence="11" id="KW-1133">Transmembrane helix</keyword>
<dbReference type="InterPro" id="IPR001433">
    <property type="entry name" value="OxRdtase_FAD/NAD-bd"/>
</dbReference>
<dbReference type="FunFam" id="3.40.50.360:FF:000036">
    <property type="entry name" value="NADPH--cytochrome P450 reductase"/>
    <property type="match status" value="1"/>
</dbReference>
<name>A0A179FIS1_METCM</name>
<evidence type="ECO:0000256" key="15">
    <source>
        <dbReference type="ARBA" id="ARBA00023136"/>
    </source>
</evidence>
<dbReference type="PIRSF" id="PIRSF000208">
    <property type="entry name" value="P450R"/>
    <property type="match status" value="1"/>
</dbReference>
<keyword evidence="3" id="KW-0444">Lipid biosynthesis</keyword>
<evidence type="ECO:0000256" key="17">
    <source>
        <dbReference type="ARBA" id="ARBA00023221"/>
    </source>
</evidence>
<dbReference type="InterPro" id="IPR023208">
    <property type="entry name" value="P450R"/>
</dbReference>
<dbReference type="GO" id="GO:0016126">
    <property type="term" value="P:sterol biosynthetic process"/>
    <property type="evidence" value="ECO:0007669"/>
    <property type="project" value="UniProtKB-KW"/>
</dbReference>
<dbReference type="EC" id="1.6.2.4" evidence="18"/>
<keyword evidence="10" id="KW-0752">Steroid biosynthesis</keyword>
<dbReference type="Pfam" id="PF00258">
    <property type="entry name" value="Flavodoxin_1"/>
    <property type="match status" value="1"/>
</dbReference>
<evidence type="ECO:0000256" key="18">
    <source>
        <dbReference type="PIRNR" id="PIRNR000208"/>
    </source>
</evidence>
<comment type="subcellular location">
    <subcellularLocation>
        <location evidence="18">Endoplasmic reticulum membrane</location>
    </subcellularLocation>
</comment>
<comment type="function">
    <text evidence="18">This enzyme is required for electron transfer from NADP to cytochrome P450.</text>
</comment>
<evidence type="ECO:0000256" key="2">
    <source>
        <dbReference type="ARBA" id="ARBA00001974"/>
    </source>
</evidence>
<evidence type="ECO:0000256" key="9">
    <source>
        <dbReference type="ARBA" id="ARBA00022857"/>
    </source>
</evidence>
<dbReference type="Pfam" id="PF00667">
    <property type="entry name" value="FAD_binding_1"/>
    <property type="match status" value="1"/>
</dbReference>
<dbReference type="SUPFAM" id="SSF63380">
    <property type="entry name" value="Riboflavin synthase domain-like"/>
    <property type="match status" value="1"/>
</dbReference>
<keyword evidence="12 18" id="KW-0560">Oxidoreductase</keyword>
<dbReference type="SUPFAM" id="SSF52218">
    <property type="entry name" value="Flavoproteins"/>
    <property type="match status" value="1"/>
</dbReference>
<dbReference type="RefSeq" id="XP_018142227.1">
    <property type="nucleotide sequence ID" value="XM_018294030.1"/>
</dbReference>
<dbReference type="InterPro" id="IPR008254">
    <property type="entry name" value="Flavodoxin/NO_synth"/>
</dbReference>
<keyword evidence="14" id="KW-0443">Lipid metabolism</keyword>
<keyword evidence="9 18" id="KW-0521">NADP</keyword>
<feature type="domain" description="Flavodoxin-like" evidence="19">
    <location>
        <begin position="84"/>
        <end position="231"/>
    </location>
</feature>
<keyword evidence="22" id="KW-1185">Reference proteome</keyword>
<evidence type="ECO:0000256" key="5">
    <source>
        <dbReference type="ARBA" id="ARBA00022643"/>
    </source>
</evidence>
<dbReference type="InterPro" id="IPR001094">
    <property type="entry name" value="Flavdoxin-like"/>
</dbReference>
<evidence type="ECO:0000313" key="21">
    <source>
        <dbReference type="EMBL" id="OAQ64913.1"/>
    </source>
</evidence>
<keyword evidence="13" id="KW-0756">Sterol biosynthesis</keyword>
<dbReference type="GO" id="GO:0005829">
    <property type="term" value="C:cytosol"/>
    <property type="evidence" value="ECO:0007669"/>
    <property type="project" value="TreeGrafter"/>
</dbReference>
<dbReference type="AlphaFoldDB" id="A0A179FIS1"/>
<comment type="catalytic activity">
    <reaction evidence="18">
        <text>2 oxidized [cytochrome P450] + NADPH = 2 reduced [cytochrome P450] + NADP(+) + H(+)</text>
        <dbReference type="Rhea" id="RHEA:24040"/>
        <dbReference type="Rhea" id="RHEA-COMP:14627"/>
        <dbReference type="Rhea" id="RHEA-COMP:14628"/>
        <dbReference type="ChEBI" id="CHEBI:15378"/>
        <dbReference type="ChEBI" id="CHEBI:55376"/>
        <dbReference type="ChEBI" id="CHEBI:57783"/>
        <dbReference type="ChEBI" id="CHEBI:58349"/>
        <dbReference type="ChEBI" id="CHEBI:60344"/>
        <dbReference type="EC" id="1.6.2.4"/>
    </reaction>
</comment>
<dbReference type="PROSITE" id="PS51384">
    <property type="entry name" value="FAD_FR"/>
    <property type="match status" value="1"/>
</dbReference>
<protein>
    <recommendedName>
        <fullName evidence="18">NADPH--cytochrome P450 reductase</fullName>
        <ecNumber evidence="18">1.6.2.4</ecNumber>
    </recommendedName>
</protein>
<reference evidence="21 22" key="1">
    <citation type="journal article" date="2016" name="PLoS Pathog.">
        <title>Biosynthesis of antibiotic leucinostatins in bio-control fungus Purpureocillium lilacinum and their inhibition on phytophthora revealed by genome mining.</title>
        <authorList>
            <person name="Wang G."/>
            <person name="Liu Z."/>
            <person name="Lin R."/>
            <person name="Li E."/>
            <person name="Mao Z."/>
            <person name="Ling J."/>
            <person name="Yang Y."/>
            <person name="Yin W.B."/>
            <person name="Xie B."/>
        </authorList>
    </citation>
    <scope>NUCLEOTIDE SEQUENCE [LARGE SCALE GENOMIC DNA]</scope>
    <source>
        <strain evidence="21">170</strain>
    </source>
</reference>
<comment type="caution">
    <text evidence="21">The sequence shown here is derived from an EMBL/GenBank/DDBJ whole genome shotgun (WGS) entry which is preliminary data.</text>
</comment>
<dbReference type="OrthoDB" id="1856718at2759"/>
<keyword evidence="4" id="KW-0285">Flavoprotein</keyword>
<keyword evidence="17" id="KW-0753">Steroid metabolism</keyword>
<comment type="similarity">
    <text evidence="18">In the C-terminal section; belongs to the flavoprotein pyridine nucleotide cytochrome reductase family.</text>
</comment>
<evidence type="ECO:0000256" key="4">
    <source>
        <dbReference type="ARBA" id="ARBA00022630"/>
    </source>
</evidence>
<dbReference type="Gene3D" id="2.40.30.10">
    <property type="entry name" value="Translation factors"/>
    <property type="match status" value="1"/>
</dbReference>
<keyword evidence="6" id="KW-0812">Transmembrane</keyword>
<dbReference type="PRINTS" id="PR00371">
    <property type="entry name" value="FPNCR"/>
</dbReference>
<dbReference type="InterPro" id="IPR003097">
    <property type="entry name" value="CysJ-like_FAD-binding"/>
</dbReference>
<evidence type="ECO:0000259" key="20">
    <source>
        <dbReference type="PROSITE" id="PS51384"/>
    </source>
</evidence>
<comment type="cofactor">
    <cofactor evidence="2">
        <name>FAD</name>
        <dbReference type="ChEBI" id="CHEBI:57692"/>
    </cofactor>
</comment>
<dbReference type="PANTHER" id="PTHR19384">
    <property type="entry name" value="NITRIC OXIDE SYNTHASE-RELATED"/>
    <property type="match status" value="1"/>
</dbReference>